<dbReference type="InterPro" id="IPR023796">
    <property type="entry name" value="Serpin_dom"/>
</dbReference>
<dbReference type="PANTHER" id="PTHR11461:SF315">
    <property type="entry name" value="SERPIN-Z3-LIKE"/>
    <property type="match status" value="1"/>
</dbReference>
<evidence type="ECO:0000256" key="2">
    <source>
        <dbReference type="RuleBase" id="RU000411"/>
    </source>
</evidence>
<dbReference type="InterPro" id="IPR000215">
    <property type="entry name" value="Serpin_fam"/>
</dbReference>
<proteinExistence type="inferred from homology"/>
<dbReference type="Gene3D" id="2.30.39.10">
    <property type="entry name" value="Alpha-1-antitrypsin, domain 1"/>
    <property type="match status" value="1"/>
</dbReference>
<evidence type="ECO:0000313" key="5">
    <source>
        <dbReference type="Proteomes" id="UP000823749"/>
    </source>
</evidence>
<organism evidence="4 5">
    <name type="scientific">Rhododendron griersonianum</name>
    <dbReference type="NCBI Taxonomy" id="479676"/>
    <lineage>
        <taxon>Eukaryota</taxon>
        <taxon>Viridiplantae</taxon>
        <taxon>Streptophyta</taxon>
        <taxon>Embryophyta</taxon>
        <taxon>Tracheophyta</taxon>
        <taxon>Spermatophyta</taxon>
        <taxon>Magnoliopsida</taxon>
        <taxon>eudicotyledons</taxon>
        <taxon>Gunneridae</taxon>
        <taxon>Pentapetalae</taxon>
        <taxon>asterids</taxon>
        <taxon>Ericales</taxon>
        <taxon>Ericaceae</taxon>
        <taxon>Ericoideae</taxon>
        <taxon>Rhodoreae</taxon>
        <taxon>Rhododendron</taxon>
    </lineage>
</organism>
<name>A0AAV6JTF8_9ERIC</name>
<feature type="domain" description="Serpin" evidence="3">
    <location>
        <begin position="26"/>
        <end position="406"/>
    </location>
</feature>
<dbReference type="InterPro" id="IPR023795">
    <property type="entry name" value="Serpin_CS"/>
</dbReference>
<dbReference type="SMART" id="SM00093">
    <property type="entry name" value="SERPIN"/>
    <property type="match status" value="1"/>
</dbReference>
<dbReference type="SUPFAM" id="SSF56574">
    <property type="entry name" value="Serpins"/>
    <property type="match status" value="1"/>
</dbReference>
<evidence type="ECO:0000259" key="3">
    <source>
        <dbReference type="SMART" id="SM00093"/>
    </source>
</evidence>
<evidence type="ECO:0000313" key="4">
    <source>
        <dbReference type="EMBL" id="KAG5543394.1"/>
    </source>
</evidence>
<dbReference type="Pfam" id="PF00079">
    <property type="entry name" value="Serpin"/>
    <property type="match status" value="1"/>
</dbReference>
<protein>
    <recommendedName>
        <fullName evidence="3">Serpin domain-containing protein</fullName>
    </recommendedName>
</protein>
<gene>
    <name evidence="4" type="ORF">RHGRI_016209</name>
</gene>
<dbReference type="InterPro" id="IPR042178">
    <property type="entry name" value="Serpin_sf_1"/>
</dbReference>
<dbReference type="GO" id="GO:0004867">
    <property type="term" value="F:serine-type endopeptidase inhibitor activity"/>
    <property type="evidence" value="ECO:0007669"/>
    <property type="project" value="InterPro"/>
</dbReference>
<dbReference type="AlphaFoldDB" id="A0AAV6JTF8"/>
<keyword evidence="5" id="KW-1185">Reference proteome</keyword>
<dbReference type="Gene3D" id="3.30.497.10">
    <property type="entry name" value="Antithrombin, subunit I, domain 2"/>
    <property type="match status" value="1"/>
</dbReference>
<dbReference type="PANTHER" id="PTHR11461">
    <property type="entry name" value="SERINE PROTEASE INHIBITOR, SERPIN"/>
    <property type="match status" value="1"/>
</dbReference>
<dbReference type="InterPro" id="IPR042185">
    <property type="entry name" value="Serpin_sf_2"/>
</dbReference>
<comment type="caution">
    <text evidence="4">The sequence shown here is derived from an EMBL/GenBank/DDBJ whole genome shotgun (WGS) entry which is preliminary data.</text>
</comment>
<dbReference type="CDD" id="cd02043">
    <property type="entry name" value="serpinP_plants"/>
    <property type="match status" value="1"/>
</dbReference>
<comment type="similarity">
    <text evidence="1 2">Belongs to the serpin family.</text>
</comment>
<dbReference type="EMBL" id="JACTNZ010000006">
    <property type="protein sequence ID" value="KAG5543394.1"/>
    <property type="molecule type" value="Genomic_DNA"/>
</dbReference>
<evidence type="ECO:0000256" key="1">
    <source>
        <dbReference type="ARBA" id="ARBA00009500"/>
    </source>
</evidence>
<dbReference type="InterPro" id="IPR036186">
    <property type="entry name" value="Serpin_sf"/>
</dbReference>
<sequence length="410" mass="46282">MESRCKTLKRKRSTMEFCPRIANELMLKEIQKGSSSKNTVSSPLSINAVLNMLVAGSTGDTLKQMLGFLGSKSVDEINSKSRQMMAMLRGGGGSSENVGDGPIVTMVNGAWADQHFPLVPKYKEEVLKGIFKCEANNVDFATKADQVVDEINSWANTASRGLIKNILQRGSVPIDTTLILANGLYFKGLWDYPYKFEVSRTTNRKFYLLNGDNVSVPFMTSYAKYYYRAFDGFKVLKIPYQSRQNNSFSMYFFLPDERDGLQNLLGKFNSDSGFLNEEHFELKKETLEEFWIPKFKFSFDFDVSKVMDDMGESLSIIKNPRDLSEMVQNSEDVPFFILNMFQKAYIEVDENGTEAAAINLMTMRGGGCWPPPGVKCVSFVADHPFVFMIREERSGLVFFSGAVVNPIQED</sequence>
<dbReference type="PROSITE" id="PS00284">
    <property type="entry name" value="SERPIN"/>
    <property type="match status" value="1"/>
</dbReference>
<reference evidence="4 5" key="1">
    <citation type="submission" date="2020-08" db="EMBL/GenBank/DDBJ databases">
        <title>Plant Genome Project.</title>
        <authorList>
            <person name="Zhang R.-G."/>
        </authorList>
    </citation>
    <scope>NUCLEOTIDE SEQUENCE [LARGE SCALE GENOMIC DNA]</scope>
    <source>
        <strain evidence="4">WSP0</strain>
        <tissue evidence="4">Leaf</tissue>
    </source>
</reference>
<dbReference type="Proteomes" id="UP000823749">
    <property type="component" value="Chromosome 6"/>
</dbReference>
<accession>A0AAV6JTF8</accession>
<dbReference type="GO" id="GO:0005615">
    <property type="term" value="C:extracellular space"/>
    <property type="evidence" value="ECO:0007669"/>
    <property type="project" value="InterPro"/>
</dbReference>